<proteinExistence type="predicted"/>
<reference evidence="2" key="1">
    <citation type="submission" date="2022-11" db="UniProtKB">
        <authorList>
            <consortium name="WormBaseParasite"/>
        </authorList>
    </citation>
    <scope>IDENTIFICATION</scope>
</reference>
<dbReference type="AlphaFoldDB" id="A0A915JY84"/>
<accession>A0A915JY84</accession>
<protein>
    <submittedName>
        <fullName evidence="2">Uncharacterized protein</fullName>
    </submittedName>
</protein>
<sequence>MPEDCMANGLVTVALTRIQSVPCARQSWITNLQRKITIDVTNHVTGLGAVHWIYGICHPKI</sequence>
<dbReference type="WBParaSite" id="nRc.2.0.1.t31307-RA">
    <property type="protein sequence ID" value="nRc.2.0.1.t31307-RA"/>
    <property type="gene ID" value="nRc.2.0.1.g31307"/>
</dbReference>
<organism evidence="1 2">
    <name type="scientific">Romanomermis culicivorax</name>
    <name type="common">Nematode worm</name>
    <dbReference type="NCBI Taxonomy" id="13658"/>
    <lineage>
        <taxon>Eukaryota</taxon>
        <taxon>Metazoa</taxon>
        <taxon>Ecdysozoa</taxon>
        <taxon>Nematoda</taxon>
        <taxon>Enoplea</taxon>
        <taxon>Dorylaimia</taxon>
        <taxon>Mermithida</taxon>
        <taxon>Mermithoidea</taxon>
        <taxon>Mermithidae</taxon>
        <taxon>Romanomermis</taxon>
    </lineage>
</organism>
<name>A0A915JY84_ROMCU</name>
<evidence type="ECO:0000313" key="1">
    <source>
        <dbReference type="Proteomes" id="UP000887565"/>
    </source>
</evidence>
<evidence type="ECO:0000313" key="2">
    <source>
        <dbReference type="WBParaSite" id="nRc.2.0.1.t31307-RA"/>
    </source>
</evidence>
<keyword evidence="1" id="KW-1185">Reference proteome</keyword>
<dbReference type="Proteomes" id="UP000887565">
    <property type="component" value="Unplaced"/>
</dbReference>